<accession>A0A1B6JC17</accession>
<evidence type="ECO:0000256" key="1">
    <source>
        <dbReference type="SAM" id="MobiDB-lite"/>
    </source>
</evidence>
<name>A0A1B6JC17_9HEMI</name>
<dbReference type="EMBL" id="GECU01010886">
    <property type="protein sequence ID" value="JAS96820.1"/>
    <property type="molecule type" value="Transcribed_RNA"/>
</dbReference>
<feature type="region of interest" description="Disordered" evidence="1">
    <location>
        <begin position="600"/>
        <end position="621"/>
    </location>
</feature>
<dbReference type="AlphaFoldDB" id="A0A1B6JC17"/>
<sequence length="859" mass="94474">MADNSFTYCDSDEEVFWGKVTEKDILKRALLGNCFDSPVVRSSTPRPSATKKLAGSSSQVLPDVLNDSVKHSFPANCEELQNIEEPKGSSNVENSAILNDSLNKDEDVDSDVVIIDLDSQNDSVVIISDDENLTGNEELCQNRSGNKPTVGTGKDNEFCDTFSAISTEDKIEHTSCIEVENCLSSSQSADKTTDDVLKNLNEYLGNNSTVSDLSYNSKKRLECGNLENTSSLSNEDLEFNTADTTKESNNILGVEHDLENKAIVESRNVEDTFSSEELNECREVSENEKLVQSNEDAVSMESALESIAETNKRDTIDPLSVEALIQASIHLENQDVISSENKTNKDTLVEKPTAELSGLSDFDCSSLNGVSDSILNISHGSSILTSPVVKPLKHHVGLHANVVYEDISCDGELLLDQVPKRVEESEDLHMSVDEPDFKQGESGLIESGTSANTSQHSFYKSCLNGSDSSYFTALDTNSRHPTSSSFQSYRDNTDKSIILTEETEKSSALETSFEMVMKNRQNSFTDTSLAASVGNTSEQLKTKSVSKLPVFQSTTSLLKPPKLNVKPEVLMTSNYKWAKKLPLDANKTVSAIKKQVNLKTKIPSSSSLARPTNLPKLTPVKSTSDIPCVDKLKTPTEKKTPARGVMSQFSRLVKSDTKTPKMKPLNKNLALSESKEEKRKSPALLNEKDRYKNIISPIRAYITRSPVVLMKKENVSDSEIHVTGSCKKSTVSHLPTRVPSTPKDAAKATKRLDFGTNQGQENVDPNYTRDTLPPRIMEKASAVFLKEPEVPKKHLPKLGGTMQKLLDTPRPKVVVHLGRTKESPKVKGVLIPNDEIASKQTGRISIRQVKSPEKTNTLK</sequence>
<proteinExistence type="predicted"/>
<protein>
    <submittedName>
        <fullName evidence="2">Uncharacterized protein</fullName>
    </submittedName>
</protein>
<evidence type="ECO:0000313" key="2">
    <source>
        <dbReference type="EMBL" id="JAS96820.1"/>
    </source>
</evidence>
<reference evidence="2" key="1">
    <citation type="submission" date="2015-11" db="EMBL/GenBank/DDBJ databases">
        <title>De novo transcriptome assembly of four potential Pierce s Disease insect vectors from Arizona vineyards.</title>
        <authorList>
            <person name="Tassone E.E."/>
        </authorList>
    </citation>
    <scope>NUCLEOTIDE SEQUENCE</scope>
</reference>
<organism evidence="2">
    <name type="scientific">Homalodisca liturata</name>
    <dbReference type="NCBI Taxonomy" id="320908"/>
    <lineage>
        <taxon>Eukaryota</taxon>
        <taxon>Metazoa</taxon>
        <taxon>Ecdysozoa</taxon>
        <taxon>Arthropoda</taxon>
        <taxon>Hexapoda</taxon>
        <taxon>Insecta</taxon>
        <taxon>Pterygota</taxon>
        <taxon>Neoptera</taxon>
        <taxon>Paraneoptera</taxon>
        <taxon>Hemiptera</taxon>
        <taxon>Auchenorrhyncha</taxon>
        <taxon>Membracoidea</taxon>
        <taxon>Cicadellidae</taxon>
        <taxon>Cicadellinae</taxon>
        <taxon>Proconiini</taxon>
        <taxon>Homalodisca</taxon>
    </lineage>
</organism>
<gene>
    <name evidence="2" type="ORF">g.41859</name>
</gene>